<evidence type="ECO:0000313" key="7">
    <source>
        <dbReference type="EMBL" id="OIJ19274.1"/>
    </source>
</evidence>
<dbReference type="EMBL" id="MLQS01000019">
    <property type="protein sequence ID" value="OIJ19274.1"/>
    <property type="molecule type" value="Genomic_DNA"/>
</dbReference>
<feature type="domain" description="LysM" evidence="6">
    <location>
        <begin position="3"/>
        <end position="48"/>
    </location>
</feature>
<evidence type="ECO:0000313" key="8">
    <source>
        <dbReference type="Proteomes" id="UP000180057"/>
    </source>
</evidence>
<dbReference type="Pfam" id="PF05199">
    <property type="entry name" value="GMC_oxred_C"/>
    <property type="match status" value="1"/>
</dbReference>
<evidence type="ECO:0000256" key="3">
    <source>
        <dbReference type="ARBA" id="ARBA00022630"/>
    </source>
</evidence>
<dbReference type="AlphaFoldDB" id="A0A1S2M3U7"/>
<dbReference type="InterPro" id="IPR051473">
    <property type="entry name" value="P2Ox-like"/>
</dbReference>
<dbReference type="GO" id="GO:0050660">
    <property type="term" value="F:flavin adenine dinucleotide binding"/>
    <property type="evidence" value="ECO:0007669"/>
    <property type="project" value="InterPro"/>
</dbReference>
<keyword evidence="3" id="KW-0285">Flavoprotein</keyword>
<dbReference type="STRING" id="472963.BKP45_14055"/>
<dbReference type="PANTHER" id="PTHR42784">
    <property type="entry name" value="PYRANOSE 2-OXIDASE"/>
    <property type="match status" value="1"/>
</dbReference>
<protein>
    <recommendedName>
        <fullName evidence="6">LysM domain-containing protein</fullName>
    </recommendedName>
</protein>
<evidence type="ECO:0000256" key="4">
    <source>
        <dbReference type="ARBA" id="ARBA00022827"/>
    </source>
</evidence>
<dbReference type="Proteomes" id="UP000180057">
    <property type="component" value="Unassembled WGS sequence"/>
</dbReference>
<dbReference type="SUPFAM" id="SSF51905">
    <property type="entry name" value="FAD/NAD(P)-binding domain"/>
    <property type="match status" value="1"/>
</dbReference>
<dbReference type="GO" id="GO:0016614">
    <property type="term" value="F:oxidoreductase activity, acting on CH-OH group of donors"/>
    <property type="evidence" value="ECO:0007669"/>
    <property type="project" value="InterPro"/>
</dbReference>
<dbReference type="RefSeq" id="WP_071390320.1">
    <property type="nucleotide sequence ID" value="NZ_MLQS01000019.1"/>
</dbReference>
<dbReference type="Gene3D" id="3.50.50.60">
    <property type="entry name" value="FAD/NAD(P)-binding domain"/>
    <property type="match status" value="2"/>
</dbReference>
<dbReference type="SUPFAM" id="SSF54373">
    <property type="entry name" value="FAD-linked reductases, C-terminal domain"/>
    <property type="match status" value="1"/>
</dbReference>
<keyword evidence="8" id="KW-1185">Reference proteome</keyword>
<proteinExistence type="inferred from homology"/>
<dbReference type="PROSITE" id="PS51782">
    <property type="entry name" value="LYSM"/>
    <property type="match status" value="1"/>
</dbReference>
<reference evidence="7 8" key="1">
    <citation type="submission" date="2016-10" db="EMBL/GenBank/DDBJ databases">
        <title>Draft genome sequences of four alkaliphilic bacteria belonging to the Anaerobacillus genus.</title>
        <authorList>
            <person name="Bassil N.M."/>
            <person name="Lloyd J.R."/>
        </authorList>
    </citation>
    <scope>NUCLEOTIDE SEQUENCE [LARGE SCALE GENOMIC DNA]</scope>
    <source>
        <strain evidence="7 8">DSM 22531</strain>
    </source>
</reference>
<name>A0A1S2M3U7_9BACI</name>
<dbReference type="InterPro" id="IPR000172">
    <property type="entry name" value="GMC_OxRdtase_N"/>
</dbReference>
<evidence type="ECO:0000256" key="1">
    <source>
        <dbReference type="ARBA" id="ARBA00001974"/>
    </source>
</evidence>
<comment type="similarity">
    <text evidence="2">Belongs to the GMC oxidoreductase family.</text>
</comment>
<accession>A0A1S2M3U7</accession>
<comment type="caution">
    <text evidence="7">The sequence shown here is derived from an EMBL/GenBank/DDBJ whole genome shotgun (WGS) entry which is preliminary data.</text>
</comment>
<comment type="cofactor">
    <cofactor evidence="1">
        <name>FAD</name>
        <dbReference type="ChEBI" id="CHEBI:57692"/>
    </cofactor>
</comment>
<dbReference type="PANTHER" id="PTHR42784:SF1">
    <property type="entry name" value="PYRANOSE 2-OXIDASE"/>
    <property type="match status" value="1"/>
</dbReference>
<dbReference type="InterPro" id="IPR036188">
    <property type="entry name" value="FAD/NAD-bd_sf"/>
</dbReference>
<evidence type="ECO:0000259" key="6">
    <source>
        <dbReference type="PROSITE" id="PS51782"/>
    </source>
</evidence>
<evidence type="ECO:0000256" key="5">
    <source>
        <dbReference type="ARBA" id="ARBA00023002"/>
    </source>
</evidence>
<evidence type="ECO:0000256" key="2">
    <source>
        <dbReference type="ARBA" id="ARBA00010790"/>
    </source>
</evidence>
<keyword evidence="5" id="KW-0560">Oxidoreductase</keyword>
<sequence length="546" mass="61703">MLKIIIAKSTDTLRKIAHSQNIDMHSLLRVNAHIDDPDGDITNMKVYIPPELNNHFKIPPFGYPKMPEEFINHWIPTTSIEKMVLEEYDVLIVGSGAGGSAALYRVCEQWSKKGKKIGMIEAGGLLLPTHAHNISTLENERFPKYFLNPNISTPVGWELPEFPGARIVYALGGRTLFWSAVTPRMHKIEFPINDWPISYDDLIGYYNKLERVMGVTNDFTKDASITDITLKRLRENGFPQATGVPIATDISKTKFGTIKSDVYFSSIDFLARSLELNPFDLSINTKGVRVIVNNDKISGIEVVTPEGQPYIIRAKNIILSASALETPRILLNSGIEGKAIGHYLVNHSFLEVNGSFNRFDFLENFGNLGILVPQTREIPFQLQLYGLGGFFFYYKNQLPEQDRIPFFVQGFGKVEARYENKVMLHSTKKDRFGYPTIDVNFSYSQKDYRLISYIHNQMEYALKIINGKKDEEISLRPPGLDYHEMGTCRMGDDPETSVTNKYGQVHHVRGLFVADNSVLRNTGAANPVITTMALALRTADYITQTN</sequence>
<gene>
    <name evidence="7" type="ORF">BKP45_14055</name>
</gene>
<organism evidence="7 8">
    <name type="scientific">Anaerobacillus alkalidiazotrophicus</name>
    <dbReference type="NCBI Taxonomy" id="472963"/>
    <lineage>
        <taxon>Bacteria</taxon>
        <taxon>Bacillati</taxon>
        <taxon>Bacillota</taxon>
        <taxon>Bacilli</taxon>
        <taxon>Bacillales</taxon>
        <taxon>Bacillaceae</taxon>
        <taxon>Anaerobacillus</taxon>
    </lineage>
</organism>
<dbReference type="OrthoDB" id="9787779at2"/>
<keyword evidence="4" id="KW-0274">FAD</keyword>
<dbReference type="InterPro" id="IPR007867">
    <property type="entry name" value="GMC_OxRtase_C"/>
</dbReference>
<dbReference type="Pfam" id="PF00732">
    <property type="entry name" value="GMC_oxred_N"/>
    <property type="match status" value="1"/>
</dbReference>
<dbReference type="InterPro" id="IPR018392">
    <property type="entry name" value="LysM"/>
</dbReference>